<gene>
    <name evidence="1" type="ORF">ACFO4E_20020</name>
</gene>
<keyword evidence="2" id="KW-1185">Reference proteome</keyword>
<sequence length="114" mass="11800">MGGDDPHIHVDSTAVHGDAAVRDVPASTFGLAGDLPGTVATGCGLRMPYAMTSPRPESVTCLACREHARIAHLRFAEQVERLGRMPGSVIGPAEARTAADRHRGLAARFSGAGG</sequence>
<protein>
    <submittedName>
        <fullName evidence="1">Uncharacterized protein</fullName>
    </submittedName>
</protein>
<dbReference type="EMBL" id="JBHSFQ010000021">
    <property type="protein sequence ID" value="MFC4564153.1"/>
    <property type="molecule type" value="Genomic_DNA"/>
</dbReference>
<proteinExistence type="predicted"/>
<evidence type="ECO:0000313" key="1">
    <source>
        <dbReference type="EMBL" id="MFC4564153.1"/>
    </source>
</evidence>
<name>A0ABV9E098_9ACTN</name>
<evidence type="ECO:0000313" key="2">
    <source>
        <dbReference type="Proteomes" id="UP001595923"/>
    </source>
</evidence>
<organism evidence="1 2">
    <name type="scientific">Nocardiopsis mangrovi</name>
    <dbReference type="NCBI Taxonomy" id="1179818"/>
    <lineage>
        <taxon>Bacteria</taxon>
        <taxon>Bacillati</taxon>
        <taxon>Actinomycetota</taxon>
        <taxon>Actinomycetes</taxon>
        <taxon>Streptosporangiales</taxon>
        <taxon>Nocardiopsidaceae</taxon>
        <taxon>Nocardiopsis</taxon>
    </lineage>
</organism>
<reference evidence="2" key="1">
    <citation type="journal article" date="2019" name="Int. J. Syst. Evol. Microbiol.">
        <title>The Global Catalogue of Microorganisms (GCM) 10K type strain sequencing project: providing services to taxonomists for standard genome sequencing and annotation.</title>
        <authorList>
            <consortium name="The Broad Institute Genomics Platform"/>
            <consortium name="The Broad Institute Genome Sequencing Center for Infectious Disease"/>
            <person name="Wu L."/>
            <person name="Ma J."/>
        </authorList>
    </citation>
    <scope>NUCLEOTIDE SEQUENCE [LARGE SCALE GENOMIC DNA]</scope>
    <source>
        <strain evidence="2">XZYJ18</strain>
    </source>
</reference>
<comment type="caution">
    <text evidence="1">The sequence shown here is derived from an EMBL/GenBank/DDBJ whole genome shotgun (WGS) entry which is preliminary data.</text>
</comment>
<dbReference type="RefSeq" id="WP_378577021.1">
    <property type="nucleotide sequence ID" value="NZ_JBHSFQ010000021.1"/>
</dbReference>
<accession>A0ABV9E098</accession>
<dbReference type="Proteomes" id="UP001595923">
    <property type="component" value="Unassembled WGS sequence"/>
</dbReference>